<keyword evidence="7" id="KW-1185">Reference proteome</keyword>
<dbReference type="InterPro" id="IPR005119">
    <property type="entry name" value="LysR_subst-bd"/>
</dbReference>
<comment type="caution">
    <text evidence="6">The sequence shown here is derived from an EMBL/GenBank/DDBJ whole genome shotgun (WGS) entry which is preliminary data.</text>
</comment>
<dbReference type="Pfam" id="PF03466">
    <property type="entry name" value="LysR_substrate"/>
    <property type="match status" value="1"/>
</dbReference>
<reference evidence="7" key="1">
    <citation type="journal article" date="2019" name="Int. J. Syst. Evol. Microbiol.">
        <title>The Global Catalogue of Microorganisms (GCM) 10K type strain sequencing project: providing services to taxonomists for standard genome sequencing and annotation.</title>
        <authorList>
            <consortium name="The Broad Institute Genomics Platform"/>
            <consortium name="The Broad Institute Genome Sequencing Center for Infectious Disease"/>
            <person name="Wu L."/>
            <person name="Ma J."/>
        </authorList>
    </citation>
    <scope>NUCLEOTIDE SEQUENCE [LARGE SCALE GENOMIC DNA]</scope>
    <source>
        <strain evidence="7">JCM 18424</strain>
    </source>
</reference>
<protein>
    <submittedName>
        <fullName evidence="6">LysR family transcriptional regulator</fullName>
    </submittedName>
</protein>
<keyword evidence="2" id="KW-0805">Transcription regulation</keyword>
<dbReference type="Pfam" id="PF00126">
    <property type="entry name" value="HTH_1"/>
    <property type="match status" value="1"/>
</dbReference>
<evidence type="ECO:0000256" key="2">
    <source>
        <dbReference type="ARBA" id="ARBA00023015"/>
    </source>
</evidence>
<keyword evidence="4" id="KW-0804">Transcription</keyword>
<dbReference type="PANTHER" id="PTHR30419:SF8">
    <property type="entry name" value="NITROGEN ASSIMILATION TRANSCRIPTIONAL ACTIVATOR-RELATED"/>
    <property type="match status" value="1"/>
</dbReference>
<dbReference type="InterPro" id="IPR036388">
    <property type="entry name" value="WH-like_DNA-bd_sf"/>
</dbReference>
<dbReference type="InterPro" id="IPR036390">
    <property type="entry name" value="WH_DNA-bd_sf"/>
</dbReference>
<dbReference type="InterPro" id="IPR000847">
    <property type="entry name" value="LysR_HTH_N"/>
</dbReference>
<keyword evidence="3" id="KW-0238">DNA-binding</keyword>
<dbReference type="PANTHER" id="PTHR30419">
    <property type="entry name" value="HTH-TYPE TRANSCRIPTIONAL REGULATOR YBHD"/>
    <property type="match status" value="1"/>
</dbReference>
<dbReference type="Gene3D" id="1.10.10.10">
    <property type="entry name" value="Winged helix-like DNA-binding domain superfamily/Winged helix DNA-binding domain"/>
    <property type="match status" value="1"/>
</dbReference>
<proteinExistence type="inferred from homology"/>
<name>A0ABP9MEG0_9GAMM</name>
<comment type="similarity">
    <text evidence="1">Belongs to the LysR transcriptional regulatory family.</text>
</comment>
<dbReference type="Proteomes" id="UP001500631">
    <property type="component" value="Unassembled WGS sequence"/>
</dbReference>
<accession>A0ABP9MEG0</accession>
<dbReference type="PROSITE" id="PS50931">
    <property type="entry name" value="HTH_LYSR"/>
    <property type="match status" value="1"/>
</dbReference>
<evidence type="ECO:0000313" key="6">
    <source>
        <dbReference type="EMBL" id="GAA5094150.1"/>
    </source>
</evidence>
<dbReference type="RefSeq" id="WP_077925904.1">
    <property type="nucleotide sequence ID" value="NZ_BAABKE010000001.1"/>
</dbReference>
<evidence type="ECO:0000256" key="3">
    <source>
        <dbReference type="ARBA" id="ARBA00023125"/>
    </source>
</evidence>
<feature type="domain" description="HTH lysR-type" evidence="5">
    <location>
        <begin position="2"/>
        <end position="59"/>
    </location>
</feature>
<organism evidence="6 7">
    <name type="scientific">Wohlfahrtiimonas larvae</name>
    <dbReference type="NCBI Taxonomy" id="1157986"/>
    <lineage>
        <taxon>Bacteria</taxon>
        <taxon>Pseudomonadati</taxon>
        <taxon>Pseudomonadota</taxon>
        <taxon>Gammaproteobacteria</taxon>
        <taxon>Cardiobacteriales</taxon>
        <taxon>Ignatzschineriaceae</taxon>
        <taxon>Wohlfahrtiimonas</taxon>
    </lineage>
</organism>
<evidence type="ECO:0000256" key="1">
    <source>
        <dbReference type="ARBA" id="ARBA00009437"/>
    </source>
</evidence>
<sequence>MVKNHRVYYFHQAVKYGGIRNAADMMNIAPSAVSRQITLLENELKVSLLEKNLRGAVPTEAGQLVLQYFQQTLEQQEDLIASLASLQGLDQGKLIITTGEGYLRLLSKVIANFSAKHPNIEINVDVVGSNNVVRSIIENEAHIGIAFNPELNPNIRTHFEIHHPMMIFMTPNHPLNAKQHPIQLSELAEHRLALSHISHGVQQIIQKAADDDGIHLKPSLVCNYLHLLKSYASEGGIALLPNFMRYEDDKNIVLKKLEHQYFNQTQTKIMSRLGRQLPPAANKFLQEVTKIFS</sequence>
<evidence type="ECO:0000256" key="4">
    <source>
        <dbReference type="ARBA" id="ARBA00023163"/>
    </source>
</evidence>
<evidence type="ECO:0000259" key="5">
    <source>
        <dbReference type="PROSITE" id="PS50931"/>
    </source>
</evidence>
<dbReference type="SUPFAM" id="SSF46785">
    <property type="entry name" value="Winged helix' DNA-binding domain"/>
    <property type="match status" value="1"/>
</dbReference>
<dbReference type="InterPro" id="IPR050950">
    <property type="entry name" value="HTH-type_LysR_regulators"/>
</dbReference>
<dbReference type="EMBL" id="BAABKE010000001">
    <property type="protein sequence ID" value="GAA5094150.1"/>
    <property type="molecule type" value="Genomic_DNA"/>
</dbReference>
<evidence type="ECO:0000313" key="7">
    <source>
        <dbReference type="Proteomes" id="UP001500631"/>
    </source>
</evidence>
<dbReference type="Gene3D" id="3.40.190.290">
    <property type="match status" value="1"/>
</dbReference>
<dbReference type="SUPFAM" id="SSF53850">
    <property type="entry name" value="Periplasmic binding protein-like II"/>
    <property type="match status" value="1"/>
</dbReference>
<gene>
    <name evidence="6" type="ORF">GCM10023338_02030</name>
</gene>